<proteinExistence type="inferred from homology"/>
<comment type="cofactor">
    <cofactor evidence="1">
        <name>Zn(2+)</name>
        <dbReference type="ChEBI" id="CHEBI:29105"/>
    </cofactor>
</comment>
<dbReference type="PRINTS" id="PR01270">
    <property type="entry name" value="HDASUPER"/>
</dbReference>
<keyword evidence="5" id="KW-0862">Zinc</keyword>
<dbReference type="EMBL" id="CP157484">
    <property type="protein sequence ID" value="XBO38457.1"/>
    <property type="molecule type" value="Genomic_DNA"/>
</dbReference>
<organism evidence="7">
    <name type="scientific">Alsobacter sp. KACC 23698</name>
    <dbReference type="NCBI Taxonomy" id="3149229"/>
    <lineage>
        <taxon>Bacteria</taxon>
        <taxon>Pseudomonadati</taxon>
        <taxon>Pseudomonadota</taxon>
        <taxon>Alphaproteobacteria</taxon>
        <taxon>Hyphomicrobiales</taxon>
        <taxon>Alsobacteraceae</taxon>
        <taxon>Alsobacter</taxon>
    </lineage>
</organism>
<dbReference type="InterPro" id="IPR037138">
    <property type="entry name" value="His_deacetylse_dom_sf"/>
</dbReference>
<evidence type="ECO:0000256" key="2">
    <source>
        <dbReference type="ARBA" id="ARBA00005947"/>
    </source>
</evidence>
<dbReference type="RefSeq" id="WP_406855293.1">
    <property type="nucleotide sequence ID" value="NZ_CP157484.1"/>
</dbReference>
<comment type="similarity">
    <text evidence="2">Belongs to the histone deacetylase family.</text>
</comment>
<evidence type="ECO:0000256" key="3">
    <source>
        <dbReference type="ARBA" id="ARBA00022723"/>
    </source>
</evidence>
<dbReference type="Gene3D" id="3.40.800.20">
    <property type="entry name" value="Histone deacetylase domain"/>
    <property type="match status" value="1"/>
</dbReference>
<dbReference type="InterPro" id="IPR000286">
    <property type="entry name" value="HDACs"/>
</dbReference>
<protein>
    <submittedName>
        <fullName evidence="7">Histone deacetylase family protein</fullName>
    </submittedName>
</protein>
<dbReference type="SUPFAM" id="SSF52768">
    <property type="entry name" value="Arginase/deacetylase"/>
    <property type="match status" value="1"/>
</dbReference>
<feature type="domain" description="Histone deacetylase" evidence="6">
    <location>
        <begin position="30"/>
        <end position="343"/>
    </location>
</feature>
<accession>A0AAU7JE05</accession>
<dbReference type="GO" id="GO:0004407">
    <property type="term" value="F:histone deacetylase activity"/>
    <property type="evidence" value="ECO:0007669"/>
    <property type="project" value="TreeGrafter"/>
</dbReference>
<gene>
    <name evidence="7" type="ORF">ABEG18_22580</name>
</gene>
<dbReference type="GO" id="GO:0046872">
    <property type="term" value="F:metal ion binding"/>
    <property type="evidence" value="ECO:0007669"/>
    <property type="project" value="UniProtKB-KW"/>
</dbReference>
<dbReference type="InterPro" id="IPR023696">
    <property type="entry name" value="Ureohydrolase_dom_sf"/>
</dbReference>
<dbReference type="PANTHER" id="PTHR10625">
    <property type="entry name" value="HISTONE DEACETYLASE HDAC1-RELATED"/>
    <property type="match status" value="1"/>
</dbReference>
<dbReference type="Pfam" id="PF00850">
    <property type="entry name" value="Hist_deacetyl"/>
    <property type="match status" value="1"/>
</dbReference>
<dbReference type="PANTHER" id="PTHR10625:SF17">
    <property type="entry name" value="HISTONE DEACETYLASE 8"/>
    <property type="match status" value="1"/>
</dbReference>
<keyword evidence="4" id="KW-0378">Hydrolase</keyword>
<evidence type="ECO:0000256" key="5">
    <source>
        <dbReference type="ARBA" id="ARBA00022833"/>
    </source>
</evidence>
<evidence type="ECO:0000256" key="1">
    <source>
        <dbReference type="ARBA" id="ARBA00001947"/>
    </source>
</evidence>
<dbReference type="CDD" id="cd10001">
    <property type="entry name" value="HDAC_classII_APAH"/>
    <property type="match status" value="1"/>
</dbReference>
<sequence length="348" mass="36643">MKAFFHPAQRAHRPLQFMRTGVISDPKDVPERVEPLLQALRARHVAVEQPADAGLAPASSVHSAPYLDFLATAYERWSGLPAAGPEVLPNLSPYWNGRPDRDGRPPCPSPSVVAQAGYYLGDLAVPIGPDTFASAIASTHSAFAAANAVLHGEAAAYALCRPSGHHSRSDRASGFCYLNNTALAAQRLLDRFDTVAVLDVDAHHGDGTQEIFYRRSDVLTVSVHVDPQVYYPFFIGYPHETGDGEGVGANLNLPLPAGSGDDAFLEAVDKGVAAVRASGAGALVLALGYDGHRDDPITALDLSTQAYGEVGRRVAGLGLPVVVVQEGGYQVSIIGDCLGAFLDGLATA</sequence>
<dbReference type="GO" id="GO:0016787">
    <property type="term" value="F:hydrolase activity"/>
    <property type="evidence" value="ECO:0007669"/>
    <property type="project" value="UniProtKB-KW"/>
</dbReference>
<name>A0AAU7JE05_9HYPH</name>
<dbReference type="GO" id="GO:0040029">
    <property type="term" value="P:epigenetic regulation of gene expression"/>
    <property type="evidence" value="ECO:0007669"/>
    <property type="project" value="TreeGrafter"/>
</dbReference>
<evidence type="ECO:0000313" key="7">
    <source>
        <dbReference type="EMBL" id="XBO38457.1"/>
    </source>
</evidence>
<dbReference type="AlphaFoldDB" id="A0AAU7JE05"/>
<evidence type="ECO:0000256" key="4">
    <source>
        <dbReference type="ARBA" id="ARBA00022801"/>
    </source>
</evidence>
<dbReference type="InterPro" id="IPR023801">
    <property type="entry name" value="His_deacetylse_dom"/>
</dbReference>
<keyword evidence="3" id="KW-0479">Metal-binding</keyword>
<evidence type="ECO:0000259" key="6">
    <source>
        <dbReference type="Pfam" id="PF00850"/>
    </source>
</evidence>
<reference evidence="7" key="1">
    <citation type="submission" date="2024-05" db="EMBL/GenBank/DDBJ databases">
        <authorList>
            <person name="Kim S."/>
            <person name="Heo J."/>
            <person name="Choi H."/>
            <person name="Choi Y."/>
            <person name="Kwon S.-W."/>
            <person name="Kim Y."/>
        </authorList>
    </citation>
    <scope>NUCLEOTIDE SEQUENCE</scope>
    <source>
        <strain evidence="7">KACC 23698</strain>
    </source>
</reference>